<protein>
    <submittedName>
        <fullName evidence="1">Type I-E CRISPR-associated protein Cse1/CasA</fullName>
    </submittedName>
</protein>
<gene>
    <name evidence="1" type="primary">casA</name>
    <name evidence="1" type="ORF">SCOCK_140027</name>
</gene>
<reference evidence="1" key="1">
    <citation type="submission" date="2021-05" db="EMBL/GenBank/DDBJ databases">
        <authorList>
            <person name="Arsene-Ploetze F."/>
        </authorList>
    </citation>
    <scope>NUCLEOTIDE SEQUENCE</scope>
    <source>
        <strain evidence="1">DSM 42138</strain>
    </source>
</reference>
<sequence>MPVRTGKHIEPVGLRELFGRAHQIHDLALPLAPAIAGLQRILVVILARLTGLDQPGTSVQEWNQRRTDLLNTRSGLDPAGIDAYFDQYTWDAFDVERPWMQDASLADQCRTPSGINALIMGRPSGDSLCWFEPDTDTDPAPAPTDQALWHLMINHYYGNPGRLTPRTAGGTASGQGSAGPLRGTLSFHPLGRTVLETLALGLPPLTDDENTAVDACPWEEAAPPDPLAPLPPVTWPGRLLTGRSRHAVLLVPGADGTTVTDAYLTWATQQPRLEATDPYLAYRTDPKAPVETRRVPRLAETGRSVWRDLDALLLAGEENSAGPRPTAFTTLNDLPAGVRDALRVRVIGFDQDVGMVKNRLWYSALTPPIWNWAQENDPDTARRIRDCCTIAEQLGDLLGKVAGRAWKEITSPPAATARPHKPGAKNPAWSARARAAYWPQAEATFWRLIHDTPDAPVRPAFAADAVRALRTVSAASLSQHARAGEVLAAAIATLLRDPTITRTSRRPHKAPV</sequence>
<proteinExistence type="predicted"/>
<evidence type="ECO:0000313" key="2">
    <source>
        <dbReference type="Proteomes" id="UP001152519"/>
    </source>
</evidence>
<dbReference type="InterPro" id="IPR013381">
    <property type="entry name" value="CRISPR-assoc_prot_Cse1"/>
</dbReference>
<comment type="caution">
    <text evidence="1">The sequence shown here is derived from an EMBL/GenBank/DDBJ whole genome shotgun (WGS) entry which is preliminary data.</text>
</comment>
<keyword evidence="2" id="KW-1185">Reference proteome</keyword>
<name>A0A9W4GPQ5_9ACTN</name>
<accession>A0A9W4GPQ5</accession>
<dbReference type="AlphaFoldDB" id="A0A9W4GPQ5"/>
<evidence type="ECO:0000313" key="1">
    <source>
        <dbReference type="EMBL" id="CAG6391829.1"/>
    </source>
</evidence>
<dbReference type="RefSeq" id="WP_274038196.1">
    <property type="nucleotide sequence ID" value="NZ_CAJSLV010000042.1"/>
</dbReference>
<dbReference type="NCBIfam" id="TIGR02547">
    <property type="entry name" value="casA_cse1"/>
    <property type="match status" value="1"/>
</dbReference>
<dbReference type="Proteomes" id="UP001152519">
    <property type="component" value="Unassembled WGS sequence"/>
</dbReference>
<organism evidence="1 2">
    <name type="scientific">Actinacidiphila cocklensis</name>
    <dbReference type="NCBI Taxonomy" id="887465"/>
    <lineage>
        <taxon>Bacteria</taxon>
        <taxon>Bacillati</taxon>
        <taxon>Actinomycetota</taxon>
        <taxon>Actinomycetes</taxon>
        <taxon>Kitasatosporales</taxon>
        <taxon>Streptomycetaceae</taxon>
        <taxon>Actinacidiphila</taxon>
    </lineage>
</organism>
<dbReference type="EMBL" id="CAJSLV010000042">
    <property type="protein sequence ID" value="CAG6391829.1"/>
    <property type="molecule type" value="Genomic_DNA"/>
</dbReference>
<dbReference type="Pfam" id="PF09481">
    <property type="entry name" value="CRISPR_Cse1"/>
    <property type="match status" value="1"/>
</dbReference>